<dbReference type="InterPro" id="IPR019734">
    <property type="entry name" value="TPR_rpt"/>
</dbReference>
<dbReference type="PROSITE" id="PS50293">
    <property type="entry name" value="TPR_REGION"/>
    <property type="match status" value="2"/>
</dbReference>
<dbReference type="InterPro" id="IPR052943">
    <property type="entry name" value="TMTC_O-mannosyl-trnsfr"/>
</dbReference>
<dbReference type="OrthoDB" id="9814129at2"/>
<dbReference type="InterPro" id="IPR002201">
    <property type="entry name" value="Glyco_trans_9"/>
</dbReference>
<dbReference type="InterPro" id="IPR011990">
    <property type="entry name" value="TPR-like_helical_dom_sf"/>
</dbReference>
<reference evidence="3" key="1">
    <citation type="submission" date="2016-10" db="EMBL/GenBank/DDBJ databases">
        <authorList>
            <person name="Varghese N."/>
            <person name="Submissions S."/>
        </authorList>
    </citation>
    <scope>NUCLEOTIDE SEQUENCE [LARGE SCALE GENOMIC DNA]</scope>
    <source>
        <strain evidence="3">LMG 26031</strain>
    </source>
</reference>
<keyword evidence="3" id="KW-1185">Reference proteome</keyword>
<evidence type="ECO:0000313" key="3">
    <source>
        <dbReference type="Proteomes" id="UP000198866"/>
    </source>
</evidence>
<dbReference type="PANTHER" id="PTHR44809:SF1">
    <property type="entry name" value="PROTEIN O-MANNOSYL-TRANSFERASE TMTC1"/>
    <property type="match status" value="1"/>
</dbReference>
<evidence type="ECO:0000313" key="2">
    <source>
        <dbReference type="EMBL" id="SEJ25531.1"/>
    </source>
</evidence>
<accession>A0A1H6X8I9</accession>
<feature type="repeat" description="TPR" evidence="1">
    <location>
        <begin position="236"/>
        <end position="269"/>
    </location>
</feature>
<sequence>MRVPPTTQDAMHNIPAFTQQETVTTSTVDNPVDNPIENALALHRAGRLDGAEQAYRAILNAQPCDASTLYMLGVLYLQRQDIERAIERFDAALALEPNDADCLIDRGIAALARGDDEGAERFFSVAVEYAPQHALAHSNLGKVQRRMGKREEALASFQQAVELESDLFEAAVGRAELLEALSRPQEAVAAYQCAERLAPQDTRVLRGLGATLNAVRRHTEATEVFQRALQLEPRDIHALFGLAFATDAQLKFDDALAIYARALEIAPDSPTLHNNVAFTLTCLSRYDEADDHLRCAIELSPTLSNAYKLLGMSELRRGNFRRGWTYYEHRKTTPSGLLDYPKLGMPEWQGEPIGGKRLLLAREQGAGDQLQFVRYADVLRGLGATVDVWTSSELAPLISRMPGVNRVLTSQPDGGYDYSCRMISVPACLSDDAIPNAVPYLSADAAQVAVWSERLAQAAGERKKIGLVWAGNPQHYLDVYRSAPLAALEALASVRGLAWFALQKGAAEAQLDGLAHRWPISALGQLLNDFDATAAVIECLDLVITVDTSVAHLAGALGKPVWVMLPKQADWRWMMSGEDNPWYPTARLFRQQVLGDWTPVIDALRGALEAL</sequence>
<feature type="repeat" description="TPR" evidence="1">
    <location>
        <begin position="202"/>
        <end position="235"/>
    </location>
</feature>
<dbReference type="Gene3D" id="3.40.50.2000">
    <property type="entry name" value="Glycogen Phosphorylase B"/>
    <property type="match status" value="1"/>
</dbReference>
<dbReference type="AlphaFoldDB" id="A0A1H6X8I9"/>
<dbReference type="SUPFAM" id="SSF48452">
    <property type="entry name" value="TPR-like"/>
    <property type="match status" value="1"/>
</dbReference>
<dbReference type="PROSITE" id="PS50005">
    <property type="entry name" value="TPR"/>
    <property type="match status" value="4"/>
</dbReference>
<feature type="repeat" description="TPR" evidence="1">
    <location>
        <begin position="66"/>
        <end position="99"/>
    </location>
</feature>
<dbReference type="Pfam" id="PF13432">
    <property type="entry name" value="TPR_16"/>
    <property type="match status" value="2"/>
</dbReference>
<feature type="repeat" description="TPR" evidence="1">
    <location>
        <begin position="134"/>
        <end position="167"/>
    </location>
</feature>
<proteinExistence type="predicted"/>
<name>A0A1H6X8I9_9BURK</name>
<dbReference type="Pfam" id="PF14559">
    <property type="entry name" value="TPR_19"/>
    <property type="match status" value="1"/>
</dbReference>
<protein>
    <submittedName>
        <fullName evidence="2">Flp pilus assembly protein TadD, contains TPR repeats</fullName>
    </submittedName>
</protein>
<dbReference type="SUPFAM" id="SSF53756">
    <property type="entry name" value="UDP-Glycosyltransferase/glycogen phosphorylase"/>
    <property type="match status" value="1"/>
</dbReference>
<dbReference type="PANTHER" id="PTHR44809">
    <property type="match status" value="1"/>
</dbReference>
<dbReference type="Proteomes" id="UP000198866">
    <property type="component" value="Unassembled WGS sequence"/>
</dbReference>
<dbReference type="Pfam" id="PF01075">
    <property type="entry name" value="Glyco_transf_9"/>
    <property type="match status" value="1"/>
</dbReference>
<keyword evidence="1" id="KW-0802">TPR repeat</keyword>
<dbReference type="EMBL" id="FNYE01000008">
    <property type="protein sequence ID" value="SEJ25531.1"/>
    <property type="molecule type" value="Genomic_DNA"/>
</dbReference>
<evidence type="ECO:0000256" key="1">
    <source>
        <dbReference type="PROSITE-ProRule" id="PRU00339"/>
    </source>
</evidence>
<dbReference type="SMART" id="SM00028">
    <property type="entry name" value="TPR"/>
    <property type="match status" value="7"/>
</dbReference>
<dbReference type="Gene3D" id="1.25.40.10">
    <property type="entry name" value="Tetratricopeptide repeat domain"/>
    <property type="match status" value="2"/>
</dbReference>
<organism evidence="2 3">
    <name type="scientific">Paraburkholderia diazotrophica</name>
    <dbReference type="NCBI Taxonomy" id="667676"/>
    <lineage>
        <taxon>Bacteria</taxon>
        <taxon>Pseudomonadati</taxon>
        <taxon>Pseudomonadota</taxon>
        <taxon>Betaproteobacteria</taxon>
        <taxon>Burkholderiales</taxon>
        <taxon>Burkholderiaceae</taxon>
        <taxon>Paraburkholderia</taxon>
    </lineage>
</organism>
<gene>
    <name evidence="2" type="ORF">SAMN05192539_1008118</name>
</gene>
<dbReference type="GO" id="GO:0016757">
    <property type="term" value="F:glycosyltransferase activity"/>
    <property type="evidence" value="ECO:0007669"/>
    <property type="project" value="InterPro"/>
</dbReference>
<dbReference type="STRING" id="667676.SAMN05192539_1008118"/>